<sequence length="345" mass="39794">MNLKERVHWLQRENNPHRKTAITFSYLGKLKPTNGQEIQECQNYLQSLLFQSILENPVSKYPLIIGLTESGIIPSALMYQNAKEQGINAQWLCSTRRSAAGICFSETHSHSPNHVLPLPKEQPTELWFVEDEITTGRTILKLALHLCSLFNIKYIRFFALADTRSNMQIEYFTNILANDNIHCHTYSLVKKEYSDNIENQNSLIQKTKNNIQVTTIKDSDWLFAKFRPSVKAQFEILTNLSTNLFGIVFVIGEAIDIGIRLVQLNPLLSFQHITLSPWVVDKTNILSRLQICQKYYFYNYKELKLPVYILSDPIDREIELAAKYIFAQEGIQVNSLELNSLLTAF</sequence>
<comment type="caution">
    <text evidence="2">The sequence shown here is derived from an EMBL/GenBank/DDBJ whole genome shotgun (WGS) entry which is preliminary data.</text>
</comment>
<dbReference type="SUPFAM" id="SSF53271">
    <property type="entry name" value="PRTase-like"/>
    <property type="match status" value="1"/>
</dbReference>
<dbReference type="AlphaFoldDB" id="A0A8J7IEQ7"/>
<organism evidence="2 3">
    <name type="scientific">Dendronalium phyllosphericum CENA369</name>
    <dbReference type="NCBI Taxonomy" id="1725256"/>
    <lineage>
        <taxon>Bacteria</taxon>
        <taxon>Bacillati</taxon>
        <taxon>Cyanobacteriota</taxon>
        <taxon>Cyanophyceae</taxon>
        <taxon>Nostocales</taxon>
        <taxon>Nostocaceae</taxon>
        <taxon>Dendronalium</taxon>
        <taxon>Dendronalium phyllosphericum</taxon>
    </lineage>
</organism>
<reference evidence="2 3" key="1">
    <citation type="journal article" date="2021" name="Int. J. Syst. Evol. Microbiol.">
        <title>Amazonocrinis nigriterrae gen. nov., sp. nov., Atlanticothrix silvestris gen. nov., sp. nov. and Dendronalium phyllosphericum gen. nov., sp. nov., nostocacean cyanobacteria from Brazilian environments.</title>
        <authorList>
            <person name="Alvarenga D.O."/>
            <person name="Andreote A.P.D."/>
            <person name="Branco L.H.Z."/>
            <person name="Delbaje E."/>
            <person name="Cruz R.B."/>
            <person name="Varani A.M."/>
            <person name="Fiore M.F."/>
        </authorList>
    </citation>
    <scope>NUCLEOTIDE SEQUENCE [LARGE SCALE GENOMIC DNA]</scope>
    <source>
        <strain evidence="2 3">CENA369</strain>
    </source>
</reference>
<dbReference type="Proteomes" id="UP000662314">
    <property type="component" value="Unassembled WGS sequence"/>
</dbReference>
<dbReference type="EMBL" id="JAECZA010000250">
    <property type="protein sequence ID" value="MBH8577040.1"/>
    <property type="molecule type" value="Genomic_DNA"/>
</dbReference>
<dbReference type="InterPro" id="IPR041688">
    <property type="entry name" value="PRTase_2"/>
</dbReference>
<protein>
    <submittedName>
        <fullName evidence="2">Phosphoribosyltransferase domain-containing protein</fullName>
    </submittedName>
</protein>
<evidence type="ECO:0000313" key="2">
    <source>
        <dbReference type="EMBL" id="MBH8577040.1"/>
    </source>
</evidence>
<dbReference type="Pfam" id="PF15609">
    <property type="entry name" value="PRTase_2"/>
    <property type="match status" value="1"/>
</dbReference>
<dbReference type="InterPro" id="IPR029057">
    <property type="entry name" value="PRTase-like"/>
</dbReference>
<evidence type="ECO:0000313" key="3">
    <source>
        <dbReference type="Proteomes" id="UP000662314"/>
    </source>
</evidence>
<proteinExistence type="predicted"/>
<evidence type="ECO:0000259" key="1">
    <source>
        <dbReference type="Pfam" id="PF15609"/>
    </source>
</evidence>
<dbReference type="GO" id="GO:0016757">
    <property type="term" value="F:glycosyltransferase activity"/>
    <property type="evidence" value="ECO:0007669"/>
    <property type="project" value="UniProtKB-KW"/>
</dbReference>
<keyword evidence="3" id="KW-1185">Reference proteome</keyword>
<name>A0A8J7IEQ7_9NOST</name>
<keyword evidence="2" id="KW-0808">Transferase</keyword>
<dbReference type="RefSeq" id="WP_214435757.1">
    <property type="nucleotide sequence ID" value="NZ_CAWPUQ010000180.1"/>
</dbReference>
<accession>A0A8J7IEQ7</accession>
<keyword evidence="2" id="KW-0328">Glycosyltransferase</keyword>
<gene>
    <name evidence="2" type="ORF">I8752_29470</name>
</gene>
<feature type="domain" description="Orotate phosphoribosyltransferase-like" evidence="1">
    <location>
        <begin position="14"/>
        <end position="190"/>
    </location>
</feature>